<comment type="caution">
    <text evidence="1">The sequence shown here is derived from an EMBL/GenBank/DDBJ whole genome shotgun (WGS) entry which is preliminary data.</text>
</comment>
<sequence length="53" mass="6566">MKVRLTDYDKKWVQMFEQEARFLRELLGSEITTYKMKNLPTVRFGRFFCHTQF</sequence>
<organism evidence="1 2">
    <name type="scientific">Virgibacillus salarius</name>
    <dbReference type="NCBI Taxonomy" id="447199"/>
    <lineage>
        <taxon>Bacteria</taxon>
        <taxon>Bacillati</taxon>
        <taxon>Bacillota</taxon>
        <taxon>Bacilli</taxon>
        <taxon>Bacillales</taxon>
        <taxon>Bacillaceae</taxon>
        <taxon>Virgibacillus</taxon>
    </lineage>
</organism>
<name>A0A941DZD3_9BACI</name>
<protein>
    <submittedName>
        <fullName evidence="1">Uncharacterized protein</fullName>
    </submittedName>
</protein>
<accession>A0A941DZD3</accession>
<evidence type="ECO:0000313" key="1">
    <source>
        <dbReference type="EMBL" id="MBR7796133.1"/>
    </source>
</evidence>
<gene>
    <name evidence="1" type="ORF">KCX74_08765</name>
</gene>
<dbReference type="AlphaFoldDB" id="A0A941DZD3"/>
<evidence type="ECO:0000313" key="2">
    <source>
        <dbReference type="Proteomes" id="UP000675284"/>
    </source>
</evidence>
<dbReference type="Proteomes" id="UP000675284">
    <property type="component" value="Unassembled WGS sequence"/>
</dbReference>
<reference evidence="1" key="1">
    <citation type="submission" date="2021-04" db="EMBL/GenBank/DDBJ databases">
        <title>Isolation and polyphasic classification of algal microorganism.</title>
        <authorList>
            <person name="Wang S."/>
        </authorList>
    </citation>
    <scope>NUCLEOTIDE SEQUENCE</scope>
    <source>
        <strain evidence="1">720a</strain>
    </source>
</reference>
<keyword evidence="2" id="KW-1185">Reference proteome</keyword>
<dbReference type="RefSeq" id="WP_161629279.1">
    <property type="nucleotide sequence ID" value="NZ_BAAACY010000088.1"/>
</dbReference>
<dbReference type="EMBL" id="JAGSOT010000021">
    <property type="protein sequence ID" value="MBR7796133.1"/>
    <property type="molecule type" value="Genomic_DNA"/>
</dbReference>
<proteinExistence type="predicted"/>